<evidence type="ECO:0000313" key="1">
    <source>
        <dbReference type="EMBL" id="TVV72357.1"/>
    </source>
</evidence>
<dbReference type="SUPFAM" id="SSF56235">
    <property type="entry name" value="N-terminal nucleophile aminohydrolases (Ntn hydrolases)"/>
    <property type="match status" value="1"/>
</dbReference>
<dbReference type="InterPro" id="IPR016545">
    <property type="entry name" value="UCP009120_prtse"/>
</dbReference>
<accession>A0A558QZ75</accession>
<comment type="caution">
    <text evidence="1">The sequence shown here is derived from an EMBL/GenBank/DDBJ whole genome shotgun (WGS) entry which is preliminary data.</text>
</comment>
<dbReference type="AlphaFoldDB" id="A0A558QZ75"/>
<protein>
    <submittedName>
        <fullName evidence="1">Peptidase</fullName>
    </submittedName>
</protein>
<sequence>MTYCVGIALREGLIMISDTRTNAGIDNISVYRKMHILADRADRLILCMSAGNLSVTQHVLGLLDEGLPALDIDGHPRRLADMPTMFRAAQLVSEAVRLAGNELKPGLRAAGIASGISLLLGGRVGDGPIKLYLIYDAGNFIECCQDTPFLQIGATQYGKPILDRAMDYESPLDEAVKGGLLSFDSTIRSDLSVGLPFDIVVIPADPGRPVIRRRIEREDAYFADLSNRWSMMLKESRATIPDPPFMSSGGAFSMLRG</sequence>
<organism evidence="1 2">
    <name type="scientific">Alterirhizorhabdus solaris</name>
    <dbReference type="NCBI Taxonomy" id="2529389"/>
    <lineage>
        <taxon>Bacteria</taxon>
        <taxon>Pseudomonadati</taxon>
        <taxon>Pseudomonadota</taxon>
        <taxon>Alphaproteobacteria</taxon>
        <taxon>Sphingomonadales</taxon>
        <taxon>Rhizorhabdaceae</taxon>
        <taxon>Alterirhizorhabdus</taxon>
    </lineage>
</organism>
<dbReference type="InterPro" id="IPR029055">
    <property type="entry name" value="Ntn_hydrolases_N"/>
</dbReference>
<evidence type="ECO:0000313" key="2">
    <source>
        <dbReference type="Proteomes" id="UP000318681"/>
    </source>
</evidence>
<dbReference type="Proteomes" id="UP000318681">
    <property type="component" value="Unassembled WGS sequence"/>
</dbReference>
<dbReference type="RefSeq" id="WP_145153537.1">
    <property type="nucleotide sequence ID" value="NZ_VNIM01000066.1"/>
</dbReference>
<dbReference type="EMBL" id="VNIM01000066">
    <property type="protein sequence ID" value="TVV72357.1"/>
    <property type="molecule type" value="Genomic_DNA"/>
</dbReference>
<dbReference type="PIRSF" id="PIRSF009120">
    <property type="entry name" value="UCP009120_prtse"/>
    <property type="match status" value="1"/>
</dbReference>
<gene>
    <name evidence="1" type="ORF">FOY91_14715</name>
</gene>
<proteinExistence type="predicted"/>
<dbReference type="Gene3D" id="3.60.20.10">
    <property type="entry name" value="Glutamine Phosphoribosylpyrophosphate, subunit 1, domain 1"/>
    <property type="match status" value="1"/>
</dbReference>
<keyword evidence="2" id="KW-1185">Reference proteome</keyword>
<reference evidence="1 2" key="1">
    <citation type="submission" date="2019-07" db="EMBL/GenBank/DDBJ databases">
        <title>Sphingomonas solaris sp. nov., isolated from a solar panel from Boston, Massachusetts.</title>
        <authorList>
            <person name="Tanner K."/>
            <person name="Pascual J."/>
            <person name="Mancuso C."/>
            <person name="Pereto J."/>
            <person name="Khalil A."/>
            <person name="Vilanova C."/>
        </authorList>
    </citation>
    <scope>NUCLEOTIDE SEQUENCE [LARGE SCALE GENOMIC DNA]</scope>
    <source>
        <strain evidence="1 2">R4DWN</strain>
    </source>
</reference>
<dbReference type="OrthoDB" id="9786336at2"/>
<name>A0A558QZ75_9SPHN</name>